<sequence length="122" mass="13406">MTLYGMTLNSCGLGNSATSSIWRISPFQILQIQQWRPQRPLRPSRSPTLFACVELGDAASAVHVYRLIQYDLAGVPLGSRISGLNHHAISFPLDPDADLSRSALVVPLLDLDLSFLRGTIIF</sequence>
<dbReference type="OrthoDB" id="1938054at2759"/>
<name>A0A833RDX2_9POAL</name>
<evidence type="ECO:0000256" key="4">
    <source>
        <dbReference type="ARBA" id="ARBA00022729"/>
    </source>
</evidence>
<gene>
    <name evidence="9" type="ORF">FCM35_KLT16975</name>
</gene>
<keyword evidence="7" id="KW-0472">Membrane</keyword>
<evidence type="ECO:0000313" key="10">
    <source>
        <dbReference type="Proteomes" id="UP000623129"/>
    </source>
</evidence>
<comment type="similarity">
    <text evidence="2">Belongs to the nicastrin family.</text>
</comment>
<evidence type="ECO:0000256" key="2">
    <source>
        <dbReference type="ARBA" id="ARBA00007717"/>
    </source>
</evidence>
<evidence type="ECO:0000313" key="9">
    <source>
        <dbReference type="EMBL" id="KAF3339504.1"/>
    </source>
</evidence>
<organism evidence="9 10">
    <name type="scientific">Carex littledalei</name>
    <dbReference type="NCBI Taxonomy" id="544730"/>
    <lineage>
        <taxon>Eukaryota</taxon>
        <taxon>Viridiplantae</taxon>
        <taxon>Streptophyta</taxon>
        <taxon>Embryophyta</taxon>
        <taxon>Tracheophyta</taxon>
        <taxon>Spermatophyta</taxon>
        <taxon>Magnoliopsida</taxon>
        <taxon>Liliopsida</taxon>
        <taxon>Poales</taxon>
        <taxon>Cyperaceae</taxon>
        <taxon>Cyperoideae</taxon>
        <taxon>Cariceae</taxon>
        <taxon>Carex</taxon>
        <taxon>Carex subgen. Euthyceras</taxon>
    </lineage>
</organism>
<dbReference type="Proteomes" id="UP000623129">
    <property type="component" value="Unassembled WGS sequence"/>
</dbReference>
<comment type="subcellular location">
    <subcellularLocation>
        <location evidence="1">Endoplasmic reticulum membrane</location>
        <topology evidence="1">Single-pass membrane protein</topology>
    </subcellularLocation>
</comment>
<keyword evidence="8" id="KW-0325">Glycoprotein</keyword>
<keyword evidence="6" id="KW-1133">Transmembrane helix</keyword>
<proteinExistence type="inferred from homology"/>
<evidence type="ECO:0000256" key="8">
    <source>
        <dbReference type="ARBA" id="ARBA00023180"/>
    </source>
</evidence>
<keyword evidence="5" id="KW-0256">Endoplasmic reticulum</keyword>
<dbReference type="InterPro" id="IPR016574">
    <property type="entry name" value="Nicalin"/>
</dbReference>
<keyword evidence="10" id="KW-1185">Reference proteome</keyword>
<dbReference type="PANTHER" id="PTHR31826">
    <property type="entry name" value="NICALIN"/>
    <property type="match status" value="1"/>
</dbReference>
<keyword evidence="4" id="KW-0732">Signal</keyword>
<protein>
    <submittedName>
        <fullName evidence="9">Uncharacterized protein</fullName>
    </submittedName>
</protein>
<keyword evidence="3" id="KW-0812">Transmembrane</keyword>
<evidence type="ECO:0000256" key="3">
    <source>
        <dbReference type="ARBA" id="ARBA00022692"/>
    </source>
</evidence>
<dbReference type="AlphaFoldDB" id="A0A833RDX2"/>
<evidence type="ECO:0000256" key="6">
    <source>
        <dbReference type="ARBA" id="ARBA00022989"/>
    </source>
</evidence>
<dbReference type="GO" id="GO:0009966">
    <property type="term" value="P:regulation of signal transduction"/>
    <property type="evidence" value="ECO:0007669"/>
    <property type="project" value="InterPro"/>
</dbReference>
<evidence type="ECO:0000256" key="1">
    <source>
        <dbReference type="ARBA" id="ARBA00004389"/>
    </source>
</evidence>
<accession>A0A833RDX2</accession>
<comment type="caution">
    <text evidence="9">The sequence shown here is derived from an EMBL/GenBank/DDBJ whole genome shotgun (WGS) entry which is preliminary data.</text>
</comment>
<evidence type="ECO:0000256" key="7">
    <source>
        <dbReference type="ARBA" id="ARBA00023136"/>
    </source>
</evidence>
<reference evidence="9" key="1">
    <citation type="submission" date="2020-01" db="EMBL/GenBank/DDBJ databases">
        <title>Genome sequence of Kobresia littledalei, the first chromosome-level genome in the family Cyperaceae.</title>
        <authorList>
            <person name="Qu G."/>
        </authorList>
    </citation>
    <scope>NUCLEOTIDE SEQUENCE</scope>
    <source>
        <strain evidence="9">C.B.Clarke</strain>
        <tissue evidence="9">Leaf</tissue>
    </source>
</reference>
<evidence type="ECO:0000256" key="5">
    <source>
        <dbReference type="ARBA" id="ARBA00022824"/>
    </source>
</evidence>
<dbReference type="GO" id="GO:0005789">
    <property type="term" value="C:endoplasmic reticulum membrane"/>
    <property type="evidence" value="ECO:0007669"/>
    <property type="project" value="UniProtKB-SubCell"/>
</dbReference>
<dbReference type="EMBL" id="SWLB01000004">
    <property type="protein sequence ID" value="KAF3339504.1"/>
    <property type="molecule type" value="Genomic_DNA"/>
</dbReference>